<evidence type="ECO:0000313" key="9">
    <source>
        <dbReference type="EMBL" id="MFC0315959.1"/>
    </source>
</evidence>
<feature type="transmembrane region" description="Helical" evidence="8">
    <location>
        <begin position="354"/>
        <end position="376"/>
    </location>
</feature>
<dbReference type="InterPro" id="IPR018584">
    <property type="entry name" value="GT87"/>
</dbReference>
<evidence type="ECO:0000256" key="8">
    <source>
        <dbReference type="SAM" id="Phobius"/>
    </source>
</evidence>
<dbReference type="InterPro" id="IPR016570">
    <property type="entry name" value="UCP010361"/>
</dbReference>
<dbReference type="Pfam" id="PF09594">
    <property type="entry name" value="GT87"/>
    <property type="match status" value="1"/>
</dbReference>
<proteinExistence type="inferred from homology"/>
<feature type="transmembrane region" description="Helical" evidence="8">
    <location>
        <begin position="296"/>
        <end position="318"/>
    </location>
</feature>
<dbReference type="PIRSF" id="PIRSF010361">
    <property type="entry name" value="UCP010361"/>
    <property type="match status" value="1"/>
</dbReference>
<organism evidence="9 10">
    <name type="scientific">Gordonia phosphorivorans</name>
    <dbReference type="NCBI Taxonomy" id="1056982"/>
    <lineage>
        <taxon>Bacteria</taxon>
        <taxon>Bacillati</taxon>
        <taxon>Actinomycetota</taxon>
        <taxon>Actinomycetes</taxon>
        <taxon>Mycobacteriales</taxon>
        <taxon>Gordoniaceae</taxon>
        <taxon>Gordonia</taxon>
    </lineage>
</organism>
<keyword evidence="5 8" id="KW-1133">Transmembrane helix</keyword>
<comment type="subcellular location">
    <subcellularLocation>
        <location evidence="1">Cell membrane</location>
        <topology evidence="1">Multi-pass membrane protein</topology>
    </subcellularLocation>
</comment>
<feature type="transmembrane region" description="Helical" evidence="8">
    <location>
        <begin position="230"/>
        <end position="252"/>
    </location>
</feature>
<protein>
    <submittedName>
        <fullName evidence="9">Glycosyltransferase family 87 protein</fullName>
    </submittedName>
</protein>
<dbReference type="EMBL" id="JBHLWV010000025">
    <property type="protein sequence ID" value="MFC0315959.1"/>
    <property type="molecule type" value="Genomic_DNA"/>
</dbReference>
<evidence type="ECO:0000256" key="1">
    <source>
        <dbReference type="ARBA" id="ARBA00004651"/>
    </source>
</evidence>
<comment type="caution">
    <text evidence="9">The sequence shown here is derived from an EMBL/GenBank/DDBJ whole genome shotgun (WGS) entry which is preliminary data.</text>
</comment>
<gene>
    <name evidence="9" type="ORF">ACFFJD_13985</name>
</gene>
<feature type="transmembrane region" description="Helical" evidence="8">
    <location>
        <begin position="382"/>
        <end position="398"/>
    </location>
</feature>
<evidence type="ECO:0000256" key="5">
    <source>
        <dbReference type="ARBA" id="ARBA00022989"/>
    </source>
</evidence>
<keyword evidence="2" id="KW-1003">Cell membrane</keyword>
<feature type="transmembrane region" description="Helical" evidence="8">
    <location>
        <begin position="189"/>
        <end position="210"/>
    </location>
</feature>
<keyword evidence="10" id="KW-1185">Reference proteome</keyword>
<evidence type="ECO:0000256" key="3">
    <source>
        <dbReference type="ARBA" id="ARBA00022679"/>
    </source>
</evidence>
<keyword evidence="4 8" id="KW-0812">Transmembrane</keyword>
<reference evidence="9 10" key="1">
    <citation type="submission" date="2024-09" db="EMBL/GenBank/DDBJ databases">
        <authorList>
            <person name="Sun Q."/>
            <person name="Mori K."/>
        </authorList>
    </citation>
    <scope>NUCLEOTIDE SEQUENCE [LARGE SCALE GENOMIC DNA]</scope>
    <source>
        <strain evidence="9 10">CCM 7957</strain>
    </source>
</reference>
<evidence type="ECO:0000256" key="4">
    <source>
        <dbReference type="ARBA" id="ARBA00022692"/>
    </source>
</evidence>
<dbReference type="Proteomes" id="UP001589783">
    <property type="component" value="Unassembled WGS sequence"/>
</dbReference>
<keyword evidence="3" id="KW-0808">Transferase</keyword>
<feature type="transmembrane region" description="Helical" evidence="8">
    <location>
        <begin position="259"/>
        <end position="284"/>
    </location>
</feature>
<evidence type="ECO:0000256" key="7">
    <source>
        <dbReference type="ARBA" id="ARBA00024033"/>
    </source>
</evidence>
<name>A0ABV6HBK1_9ACTN</name>
<keyword evidence="6 8" id="KW-0472">Membrane</keyword>
<accession>A0ABV6HBK1</accession>
<evidence type="ECO:0000313" key="10">
    <source>
        <dbReference type="Proteomes" id="UP001589783"/>
    </source>
</evidence>
<comment type="similarity">
    <text evidence="7">Belongs to the glycosyltransferase 87 family.</text>
</comment>
<evidence type="ECO:0000256" key="2">
    <source>
        <dbReference type="ARBA" id="ARBA00022475"/>
    </source>
</evidence>
<feature type="transmembrane region" description="Helical" evidence="8">
    <location>
        <begin position="454"/>
        <end position="474"/>
    </location>
</feature>
<evidence type="ECO:0000256" key="6">
    <source>
        <dbReference type="ARBA" id="ARBA00023136"/>
    </source>
</evidence>
<feature type="transmembrane region" description="Helical" evidence="8">
    <location>
        <begin position="410"/>
        <end position="434"/>
    </location>
</feature>
<dbReference type="RefSeq" id="WP_382365180.1">
    <property type="nucleotide sequence ID" value="NZ_JBHLWV010000025.1"/>
</dbReference>
<sequence>MNAPREWDSPVPLADDLRIDTERERPSRSNAQVAAASGVIGGPVGLHAAVGRSRFWTPVRAVLLMALTVLAVSWTGKAGCLQQAPVPAASGESPTGEVRLNWDNQRQYYGLCYSDIVATYAAHRLTPRDLQQGTMPYRTYWYDGAETSGTKHYSDQPVLIGLTMYVAAKATQGWQALIDGTVIPKQLDVVTYFNIAALLITLFWLLAVWATMMTDRRRLWRGALVALSPLVLVHAFTAFDVIPVALVALALLCWSRERVLLAGVFGGLAAAAALYPLLLIPALAVICVRDQRVQDLWAFVTCGGIAWLAVNLPIMVTYPRGWGEFYRAWWQRGAEPDSLYHQVMRMSGWAPSTALLTAVSLILLAAVIAAVTYLALRAEVTPAPAQLMFLLVAGYLLVGKAWNPQSSLWLVPLAVLAIPYARLLIAVMLVDALIWVPRMGLFLDPDRKWLNEDWFSVAVVLRALAVLVLCAVVVRDLWIRTPRTAPPPLPSPPYAGVTS</sequence>